<feature type="compositionally biased region" description="Gly residues" evidence="1">
    <location>
        <begin position="93"/>
        <end position="103"/>
    </location>
</feature>
<evidence type="ECO:0000313" key="4">
    <source>
        <dbReference type="Proteomes" id="UP000323258"/>
    </source>
</evidence>
<comment type="caution">
    <text evidence="3">The sequence shown here is derived from an EMBL/GenBank/DDBJ whole genome shotgun (WGS) entry which is preliminary data.</text>
</comment>
<protein>
    <submittedName>
        <fullName evidence="3">Outer membrane beta-barrel protein</fullName>
    </submittedName>
</protein>
<reference evidence="3 4" key="1">
    <citation type="submission" date="2019-08" db="EMBL/GenBank/DDBJ databases">
        <authorList>
            <person name="Seo Y.L."/>
        </authorList>
    </citation>
    <scope>NUCLEOTIDE SEQUENCE [LARGE SCALE GENOMIC DNA]</scope>
    <source>
        <strain evidence="3 4">MaA-C15</strain>
    </source>
</reference>
<dbReference type="OrthoDB" id="7398962at2"/>
<evidence type="ECO:0000256" key="2">
    <source>
        <dbReference type="SAM" id="SignalP"/>
    </source>
</evidence>
<accession>A0A5D4GMX8</accession>
<dbReference type="AlphaFoldDB" id="A0A5D4GMX8"/>
<dbReference type="RefSeq" id="WP_148916544.1">
    <property type="nucleotide sequence ID" value="NZ_VSZS01000067.1"/>
</dbReference>
<evidence type="ECO:0000256" key="1">
    <source>
        <dbReference type="SAM" id="MobiDB-lite"/>
    </source>
</evidence>
<keyword evidence="4" id="KW-1185">Reference proteome</keyword>
<dbReference type="InterPro" id="IPR018759">
    <property type="entry name" value="BBP2_2"/>
</dbReference>
<feature type="signal peptide" evidence="2">
    <location>
        <begin position="1"/>
        <end position="24"/>
    </location>
</feature>
<dbReference type="EMBL" id="VSZS01000067">
    <property type="protein sequence ID" value="TYR30186.1"/>
    <property type="molecule type" value="Genomic_DNA"/>
</dbReference>
<evidence type="ECO:0000313" key="3">
    <source>
        <dbReference type="EMBL" id="TYR30186.1"/>
    </source>
</evidence>
<dbReference type="Proteomes" id="UP000323258">
    <property type="component" value="Unassembled WGS sequence"/>
</dbReference>
<feature type="compositionally biased region" description="Basic and acidic residues" evidence="1">
    <location>
        <begin position="150"/>
        <end position="164"/>
    </location>
</feature>
<reference evidence="3 4" key="2">
    <citation type="submission" date="2019-09" db="EMBL/GenBank/DDBJ databases">
        <title>Mesorhizobium sp. MaA-C15 isolated from Microcystis aeruginosa.</title>
        <authorList>
            <person name="Jeong S.E."/>
            <person name="Jin H.M."/>
            <person name="Jeon C.O."/>
        </authorList>
    </citation>
    <scope>NUCLEOTIDE SEQUENCE [LARGE SCALE GENOMIC DNA]</scope>
    <source>
        <strain evidence="3 4">MaA-C15</strain>
    </source>
</reference>
<feature type="chain" id="PRO_5022989551" evidence="2">
    <location>
        <begin position="25"/>
        <end position="552"/>
    </location>
</feature>
<sequence length="552" mass="58723">MQRCASALALAAAGVLLAGGDAFAQMRDGLRGEVQETAITTDLLGRYPRTLTNTSPLDGSTSLVEEPAARRYSPVSSGAIDDDAAPAPTSGLLGDGLAQGGAQTGAEPVTRTGRSGAANPGESAPTANAATDEDLTTGTVRAAPVDGFEEDRSTRIGPDGERAGAIDALSRTPEPNPYGPLGMRVGTFELNSTLEQGIGWTSNANLTTEARSSTYSETGLRLNAVSDWSRHSARIDGDVRYRKSLGGEEISDAEGGVNGELRLELGDQWNAFASGGYRVSPESASSPSTVTGAVSRPLRHTFTGSAGLSRDVGRVRLGMYGDVARNVYGDARLENGDRLSQSDRDSTLSTLRLRTGYEISPALRPFVEAEIGRRSYDEAFDRDGYERSADRYALRSGFELDMGEKLRGEIAAGWVSERPDDARLDEISGLSLAANLAWSPVHGTTVELNGSTEVEGSTVAGKSGSLYHSGSVSLTRQLRHNLTGSVLAGIGWREYFGHDETDLVLRGEASLTWWMNRYAGITGRASYESQRGTLPDRDYDATSLYLGMTLQR</sequence>
<name>A0A5D4GMX8_9HYPH</name>
<proteinExistence type="predicted"/>
<feature type="region of interest" description="Disordered" evidence="1">
    <location>
        <begin position="67"/>
        <end position="178"/>
    </location>
</feature>
<organism evidence="3 4">
    <name type="scientific">Neoaquamicrobium microcysteis</name>
    <dbReference type="NCBI Taxonomy" id="2682781"/>
    <lineage>
        <taxon>Bacteria</taxon>
        <taxon>Pseudomonadati</taxon>
        <taxon>Pseudomonadota</taxon>
        <taxon>Alphaproteobacteria</taxon>
        <taxon>Hyphomicrobiales</taxon>
        <taxon>Phyllobacteriaceae</taxon>
        <taxon>Neoaquamicrobium</taxon>
    </lineage>
</organism>
<dbReference type="Pfam" id="PF10082">
    <property type="entry name" value="BBP2_2"/>
    <property type="match status" value="1"/>
</dbReference>
<keyword evidence="2" id="KW-0732">Signal</keyword>
<gene>
    <name evidence="3" type="ORF">FY036_20100</name>
</gene>